<dbReference type="PANTHER" id="PTHR30160:SF7">
    <property type="entry name" value="ADP-HEPTOSE--LPS HEPTOSYLTRANSFERASE 2"/>
    <property type="match status" value="1"/>
</dbReference>
<dbReference type="EMBL" id="PYLY01000004">
    <property type="protein sequence ID" value="PSU11902.1"/>
    <property type="molecule type" value="Genomic_DNA"/>
</dbReference>
<dbReference type="EC" id="2.4.99.24" evidence="4"/>
<keyword evidence="8" id="KW-1185">Reference proteome</keyword>
<dbReference type="CDD" id="cd03789">
    <property type="entry name" value="GT9_LPS_heptosyltransferase"/>
    <property type="match status" value="1"/>
</dbReference>
<reference evidence="8" key="1">
    <citation type="submission" date="2017-06" db="EMBL/GenBank/DDBJ databases">
        <authorList>
            <person name="Rodrigo-Torres L."/>
            <person name="Arahal R. D."/>
            <person name="Lucena T."/>
        </authorList>
    </citation>
    <scope>NUCLEOTIDE SEQUENCE [LARGE SCALE GENOMIC DNA]</scope>
    <source>
        <strain evidence="8">type strain: CECT 9192</strain>
    </source>
</reference>
<keyword evidence="1" id="KW-0328">Glycosyltransferase</keyword>
<dbReference type="GO" id="GO:0008713">
    <property type="term" value="F:ADP-heptose-lipopolysaccharide heptosyltransferase activity"/>
    <property type="evidence" value="ECO:0007669"/>
    <property type="project" value="UniProtKB-EC"/>
</dbReference>
<evidence type="ECO:0000256" key="2">
    <source>
        <dbReference type="ARBA" id="ARBA00022679"/>
    </source>
</evidence>
<comment type="similarity">
    <text evidence="3">Belongs to the glycosyltransferase 9 family.</text>
</comment>
<name>A0A1B8HWH7_9GAMM</name>
<dbReference type="InterPro" id="IPR002201">
    <property type="entry name" value="Glyco_trans_9"/>
</dbReference>
<dbReference type="Proteomes" id="UP000196485">
    <property type="component" value="Unassembled WGS sequence"/>
</dbReference>
<dbReference type="Proteomes" id="UP000241858">
    <property type="component" value="Unassembled WGS sequence"/>
</dbReference>
<accession>A0A1B8HWH7</accession>
<comment type="catalytic activity">
    <reaction evidence="5">
        <text>an L-alpha-D-Hep-(1-&gt;5)-[alpha-Kdo-(2-&gt;4)]-alpha-Kdo-(2-&gt;6)-lipid A + ADP-L-glycero-beta-D-manno-heptose = an L-alpha-D-Hep-(1-&gt;3)-L-alpha-D-Hep-(1-&gt;5)-[alpha-Kdo-(2-&gt;4)]-alpha-Kdo-(2-&gt;6)-lipid A + ADP + H(+)</text>
        <dbReference type="Rhea" id="RHEA:74071"/>
        <dbReference type="ChEBI" id="CHEBI:15378"/>
        <dbReference type="ChEBI" id="CHEBI:61506"/>
        <dbReference type="ChEBI" id="CHEBI:193068"/>
        <dbReference type="ChEBI" id="CHEBI:193069"/>
        <dbReference type="ChEBI" id="CHEBI:456216"/>
        <dbReference type="EC" id="2.4.99.24"/>
    </reaction>
</comment>
<dbReference type="Pfam" id="PF01075">
    <property type="entry name" value="Glyco_transf_9"/>
    <property type="match status" value="1"/>
</dbReference>
<dbReference type="Gene3D" id="3.40.50.2000">
    <property type="entry name" value="Glycogen Phosphorylase B"/>
    <property type="match status" value="2"/>
</dbReference>
<dbReference type="OrthoDB" id="9797795at2"/>
<protein>
    <recommendedName>
        <fullName evidence="4">lipopolysaccharide heptosyltransferase II</fullName>
        <ecNumber evidence="4">2.4.99.24</ecNumber>
    </recommendedName>
</protein>
<evidence type="ECO:0000313" key="8">
    <source>
        <dbReference type="Proteomes" id="UP000196485"/>
    </source>
</evidence>
<gene>
    <name evidence="7" type="primary">rfaF</name>
    <name evidence="6" type="synonym">waaF</name>
    <name evidence="6" type="ORF">C0W81_02855</name>
    <name evidence="7" type="ORF">PAQU9191_02904</name>
</gene>
<evidence type="ECO:0000256" key="1">
    <source>
        <dbReference type="ARBA" id="ARBA00022676"/>
    </source>
</evidence>
<proteinExistence type="inferred from homology"/>
<dbReference type="NCBIfam" id="TIGR02195">
    <property type="entry name" value="heptsyl_trn_II"/>
    <property type="match status" value="1"/>
</dbReference>
<evidence type="ECO:0000256" key="5">
    <source>
        <dbReference type="ARBA" id="ARBA00047503"/>
    </source>
</evidence>
<reference evidence="6 9" key="3">
    <citation type="submission" date="2018-03" db="EMBL/GenBank/DDBJ databases">
        <title>Whole genome sequencing of Histamine producing bacteria.</title>
        <authorList>
            <person name="Butler K."/>
        </authorList>
    </citation>
    <scope>NUCLEOTIDE SEQUENCE [LARGE SCALE GENOMIC DNA]</scope>
    <source>
        <strain evidence="6 9">DSM 23343</strain>
    </source>
</reference>
<sequence>MTKILIIGPSWIGDMVMSQCLYIELKRQHPDCIIDVMAPGWCKTVLARMPEINNTIEMPLGHGDFNFFARYQLGKVLRDDNYDHAYILPNSAKSALIPFFANIPTRTGWKGEIRYGLLNDLRNNKKSFNLMIERYIALAHPASAMTGSGCLTDMPFPALTIDTQNQQQVLEKFNVNQNRTSIALCPGAAYGSAKCWPIDHYASVAKTLIEAGCNILLFGSDNEKKLTDQIEKSLSNNAQQYCHNLAGKTSLTDVIDLLASCSTVIGNDSGLMHVAAAVQCNVVALYGPTTPNYTPPLTHKKAILHTDIECRPCFKRECPLKHNKCMTEISPQQVITAISNLQTL</sequence>
<dbReference type="EMBL" id="FYAH01000006">
    <property type="protein sequence ID" value="SMY17592.1"/>
    <property type="molecule type" value="Genomic_DNA"/>
</dbReference>
<evidence type="ECO:0000313" key="9">
    <source>
        <dbReference type="Proteomes" id="UP000241858"/>
    </source>
</evidence>
<keyword evidence="2 7" id="KW-0808">Transferase</keyword>
<evidence type="ECO:0000256" key="3">
    <source>
        <dbReference type="ARBA" id="ARBA00043995"/>
    </source>
</evidence>
<dbReference type="AlphaFoldDB" id="A0A1B8HWH7"/>
<dbReference type="GO" id="GO:0005829">
    <property type="term" value="C:cytosol"/>
    <property type="evidence" value="ECO:0007669"/>
    <property type="project" value="TreeGrafter"/>
</dbReference>
<dbReference type="GO" id="GO:0009244">
    <property type="term" value="P:lipopolysaccharide core region biosynthetic process"/>
    <property type="evidence" value="ECO:0007669"/>
    <property type="project" value="TreeGrafter"/>
</dbReference>
<dbReference type="InterPro" id="IPR011910">
    <property type="entry name" value="RfaF"/>
</dbReference>
<evidence type="ECO:0000256" key="4">
    <source>
        <dbReference type="ARBA" id="ARBA00044042"/>
    </source>
</evidence>
<evidence type="ECO:0000313" key="6">
    <source>
        <dbReference type="EMBL" id="PSU11902.1"/>
    </source>
</evidence>
<dbReference type="SUPFAM" id="SSF53756">
    <property type="entry name" value="UDP-Glycosyltransferase/glycogen phosphorylase"/>
    <property type="match status" value="1"/>
</dbReference>
<dbReference type="PANTHER" id="PTHR30160">
    <property type="entry name" value="TETRAACYLDISACCHARIDE 4'-KINASE-RELATED"/>
    <property type="match status" value="1"/>
</dbReference>
<evidence type="ECO:0000313" key="7">
    <source>
        <dbReference type="EMBL" id="SMY17592.1"/>
    </source>
</evidence>
<dbReference type="FunFam" id="3.40.50.2000:FF:000023">
    <property type="entry name" value="ADP-heptose--LPS heptosyltransferase II"/>
    <property type="match status" value="1"/>
</dbReference>
<organism evidence="7 8">
    <name type="scientific">Photobacterium aquimaris</name>
    <dbReference type="NCBI Taxonomy" id="512643"/>
    <lineage>
        <taxon>Bacteria</taxon>
        <taxon>Pseudomonadati</taxon>
        <taxon>Pseudomonadota</taxon>
        <taxon>Gammaproteobacteria</taxon>
        <taxon>Vibrionales</taxon>
        <taxon>Vibrionaceae</taxon>
        <taxon>Photobacterium</taxon>
    </lineage>
</organism>
<dbReference type="InterPro" id="IPR051199">
    <property type="entry name" value="LPS_LOS_Heptosyltrfase"/>
</dbReference>
<dbReference type="RefSeq" id="WP_060997775.1">
    <property type="nucleotide sequence ID" value="NZ_FYAH01000006.1"/>
</dbReference>
<reference evidence="7" key="2">
    <citation type="submission" date="2017-06" db="EMBL/GenBank/DDBJ databases">
        <authorList>
            <person name="Kim H.J."/>
            <person name="Triplett B.A."/>
        </authorList>
    </citation>
    <scope>NUCLEOTIDE SEQUENCE [LARGE SCALE GENOMIC DNA]</scope>
    <source>
        <strain evidence="7">Type strain: CECT 9192</strain>
    </source>
</reference>